<dbReference type="EMBL" id="JAHLQT010013425">
    <property type="protein sequence ID" value="KAG7170825.1"/>
    <property type="molecule type" value="Genomic_DNA"/>
</dbReference>
<accession>A0A8J5N0I8</accession>
<evidence type="ECO:0000313" key="2">
    <source>
        <dbReference type="Proteomes" id="UP000747542"/>
    </source>
</evidence>
<gene>
    <name evidence="1" type="ORF">Hamer_G025126</name>
</gene>
<name>A0A8J5N0I8_HOMAM</name>
<dbReference type="AlphaFoldDB" id="A0A8J5N0I8"/>
<evidence type="ECO:0000313" key="1">
    <source>
        <dbReference type="EMBL" id="KAG7170825.1"/>
    </source>
</evidence>
<organism evidence="1 2">
    <name type="scientific">Homarus americanus</name>
    <name type="common">American lobster</name>
    <dbReference type="NCBI Taxonomy" id="6706"/>
    <lineage>
        <taxon>Eukaryota</taxon>
        <taxon>Metazoa</taxon>
        <taxon>Ecdysozoa</taxon>
        <taxon>Arthropoda</taxon>
        <taxon>Crustacea</taxon>
        <taxon>Multicrustacea</taxon>
        <taxon>Malacostraca</taxon>
        <taxon>Eumalacostraca</taxon>
        <taxon>Eucarida</taxon>
        <taxon>Decapoda</taxon>
        <taxon>Pleocyemata</taxon>
        <taxon>Astacidea</taxon>
        <taxon>Nephropoidea</taxon>
        <taxon>Nephropidae</taxon>
        <taxon>Homarus</taxon>
    </lineage>
</organism>
<proteinExistence type="predicted"/>
<reference evidence="1" key="1">
    <citation type="journal article" date="2021" name="Sci. Adv.">
        <title>The American lobster genome reveals insights on longevity, neural, and immune adaptations.</title>
        <authorList>
            <person name="Polinski J.M."/>
            <person name="Zimin A.V."/>
            <person name="Clark K.F."/>
            <person name="Kohn A.B."/>
            <person name="Sadowski N."/>
            <person name="Timp W."/>
            <person name="Ptitsyn A."/>
            <person name="Khanna P."/>
            <person name="Romanova D.Y."/>
            <person name="Williams P."/>
            <person name="Greenwood S.J."/>
            <person name="Moroz L.L."/>
            <person name="Walt D.R."/>
            <person name="Bodnar A.G."/>
        </authorList>
    </citation>
    <scope>NUCLEOTIDE SEQUENCE</scope>
    <source>
        <strain evidence="1">GMGI-L3</strain>
    </source>
</reference>
<keyword evidence="2" id="KW-1185">Reference proteome</keyword>
<protein>
    <submittedName>
        <fullName evidence="1">Uncharacterized protein</fullName>
    </submittedName>
</protein>
<comment type="caution">
    <text evidence="1">The sequence shown here is derived from an EMBL/GenBank/DDBJ whole genome shotgun (WGS) entry which is preliminary data.</text>
</comment>
<dbReference type="Proteomes" id="UP000747542">
    <property type="component" value="Unassembled WGS sequence"/>
</dbReference>
<sequence length="143" mass="14676">MRRVVVTRGHPAGAGGVAPTPGWWGLVTRPPPRYFTPLPHTTQLHMSVWCGTRATLGLCAYTGHHLPAGGVAPPGYTHTQTLGASPETRDGGNTIATLRRGGSTNSVCLKPLTDTSLATVAPPGLTTACCTSEGPAGAVRPTT</sequence>